<keyword evidence="3" id="KW-0812">Transmembrane</keyword>
<dbReference type="InterPro" id="IPR012677">
    <property type="entry name" value="Nucleotide-bd_a/b_plait_sf"/>
</dbReference>
<reference evidence="5 6" key="1">
    <citation type="journal article" date="2024" name="Plant J.">
        <title>Genome sequences and population genomics reveal climatic adaptation and genomic divergence between two closely related sweetgum species.</title>
        <authorList>
            <person name="Xu W.Q."/>
            <person name="Ren C.Q."/>
            <person name="Zhang X.Y."/>
            <person name="Comes H.P."/>
            <person name="Liu X.H."/>
            <person name="Li Y.G."/>
            <person name="Kettle C.J."/>
            <person name="Jalonen R."/>
            <person name="Gaisberger H."/>
            <person name="Ma Y.Z."/>
            <person name="Qiu Y.X."/>
        </authorList>
    </citation>
    <scope>NUCLEOTIDE SEQUENCE [LARGE SCALE GENOMIC DNA]</scope>
    <source>
        <strain evidence="5">Hangzhou</strain>
    </source>
</reference>
<feature type="domain" description="RRM" evidence="4">
    <location>
        <begin position="101"/>
        <end position="179"/>
    </location>
</feature>
<evidence type="ECO:0000313" key="5">
    <source>
        <dbReference type="EMBL" id="KAK9288914.1"/>
    </source>
</evidence>
<dbReference type="SMART" id="SM00360">
    <property type="entry name" value="RRM"/>
    <property type="match status" value="1"/>
</dbReference>
<dbReference type="Proteomes" id="UP001415857">
    <property type="component" value="Unassembled WGS sequence"/>
</dbReference>
<protein>
    <recommendedName>
        <fullName evidence="4">RRM domain-containing protein</fullName>
    </recommendedName>
</protein>
<feature type="transmembrane region" description="Helical" evidence="3">
    <location>
        <begin position="15"/>
        <end position="37"/>
    </location>
</feature>
<gene>
    <name evidence="5" type="ORF">L1049_017384</name>
</gene>
<proteinExistence type="predicted"/>
<organism evidence="5 6">
    <name type="scientific">Liquidambar formosana</name>
    <name type="common">Formosan gum</name>
    <dbReference type="NCBI Taxonomy" id="63359"/>
    <lineage>
        <taxon>Eukaryota</taxon>
        <taxon>Viridiplantae</taxon>
        <taxon>Streptophyta</taxon>
        <taxon>Embryophyta</taxon>
        <taxon>Tracheophyta</taxon>
        <taxon>Spermatophyta</taxon>
        <taxon>Magnoliopsida</taxon>
        <taxon>eudicotyledons</taxon>
        <taxon>Gunneridae</taxon>
        <taxon>Pentapetalae</taxon>
        <taxon>Saxifragales</taxon>
        <taxon>Altingiaceae</taxon>
        <taxon>Liquidambar</taxon>
    </lineage>
</organism>
<dbReference type="EMBL" id="JBBPBK010000003">
    <property type="protein sequence ID" value="KAK9288914.1"/>
    <property type="molecule type" value="Genomic_DNA"/>
</dbReference>
<accession>A0AAP0S322</accession>
<evidence type="ECO:0000256" key="1">
    <source>
        <dbReference type="ARBA" id="ARBA00022884"/>
    </source>
</evidence>
<dbReference type="GO" id="GO:0003723">
    <property type="term" value="F:RNA binding"/>
    <property type="evidence" value="ECO:0007669"/>
    <property type="project" value="UniProtKB-UniRule"/>
</dbReference>
<evidence type="ECO:0000259" key="4">
    <source>
        <dbReference type="PROSITE" id="PS50102"/>
    </source>
</evidence>
<dbReference type="PROSITE" id="PS50102">
    <property type="entry name" value="RRM"/>
    <property type="match status" value="1"/>
</dbReference>
<evidence type="ECO:0000313" key="6">
    <source>
        <dbReference type="Proteomes" id="UP001415857"/>
    </source>
</evidence>
<dbReference type="PANTHER" id="PTHR48027">
    <property type="entry name" value="HETEROGENEOUS NUCLEAR RIBONUCLEOPROTEIN 87F-RELATED"/>
    <property type="match status" value="1"/>
</dbReference>
<dbReference type="InterPro" id="IPR035979">
    <property type="entry name" value="RBD_domain_sf"/>
</dbReference>
<evidence type="ECO:0000256" key="3">
    <source>
        <dbReference type="SAM" id="Phobius"/>
    </source>
</evidence>
<keyword evidence="3" id="KW-1133">Transmembrane helix</keyword>
<keyword evidence="3" id="KW-0472">Membrane</keyword>
<dbReference type="InterPro" id="IPR052462">
    <property type="entry name" value="SLIRP/GR-RBP-like"/>
</dbReference>
<dbReference type="Gene3D" id="3.30.70.330">
    <property type="match status" value="1"/>
</dbReference>
<name>A0AAP0S322_LIQFO</name>
<keyword evidence="1 2" id="KW-0694">RNA-binding</keyword>
<sequence length="193" mass="21405">MVIVAILKRRGTKGAAFAILARVLNGSVLVVFIPNFITSFLQTTRDFVALKFRNPNFGINRPKISTTSISISYNSGYSSPQRLRCCASSSSSTDHDESPSSIIFIKGLPQSTSEGSLKRAFSQFGEVSRVKIIMDKKSRQPLGFAYVWFTSEESAQLAVKEMDGKFFDGRFVFVTIAKPGSCKSRVKTTPYRF</sequence>
<dbReference type="InterPro" id="IPR000504">
    <property type="entry name" value="RRM_dom"/>
</dbReference>
<dbReference type="AlphaFoldDB" id="A0AAP0S322"/>
<evidence type="ECO:0000256" key="2">
    <source>
        <dbReference type="PROSITE-ProRule" id="PRU00176"/>
    </source>
</evidence>
<dbReference type="SUPFAM" id="SSF54928">
    <property type="entry name" value="RNA-binding domain, RBD"/>
    <property type="match status" value="1"/>
</dbReference>
<dbReference type="Pfam" id="PF00076">
    <property type="entry name" value="RRM_1"/>
    <property type="match status" value="1"/>
</dbReference>
<comment type="caution">
    <text evidence="5">The sequence shown here is derived from an EMBL/GenBank/DDBJ whole genome shotgun (WGS) entry which is preliminary data.</text>
</comment>
<keyword evidence="6" id="KW-1185">Reference proteome</keyword>
<dbReference type="CDD" id="cd00590">
    <property type="entry name" value="RRM_SF"/>
    <property type="match status" value="1"/>
</dbReference>